<accession>A0A6P8K0I2</accession>
<dbReference type="PANTHER" id="PTHR13386">
    <property type="entry name" value="HISTONE PARYLATION FACTOR 1"/>
    <property type="match status" value="1"/>
</dbReference>
<keyword evidence="4" id="KW-0158">Chromosome</keyword>
<dbReference type="PANTHER" id="PTHR13386:SF1">
    <property type="entry name" value="HISTONE PARYLATION FACTOR 1"/>
    <property type="match status" value="1"/>
</dbReference>
<evidence type="ECO:0000256" key="5">
    <source>
        <dbReference type="ARBA" id="ARBA00023242"/>
    </source>
</evidence>
<keyword evidence="5" id="KW-0539">Nucleus</keyword>
<dbReference type="Pfam" id="PF10283">
    <property type="entry name" value="zf-CCHH"/>
    <property type="match status" value="1"/>
</dbReference>
<dbReference type="AlphaFoldDB" id="A0A6P8K0I2"/>
<dbReference type="InterPro" id="IPR019406">
    <property type="entry name" value="APLF_PBZ"/>
</dbReference>
<comment type="subcellular location">
    <subcellularLocation>
        <location evidence="2">Chromosome</location>
    </subcellularLocation>
    <subcellularLocation>
        <location evidence="1">Nucleus</location>
    </subcellularLocation>
</comment>
<dbReference type="GO" id="GO:0006974">
    <property type="term" value="P:DNA damage response"/>
    <property type="evidence" value="ECO:0007669"/>
    <property type="project" value="InterPro"/>
</dbReference>
<dbReference type="GO" id="GO:0072572">
    <property type="term" value="F:poly-ADP-D-ribose binding"/>
    <property type="evidence" value="ECO:0007669"/>
    <property type="project" value="TreeGrafter"/>
</dbReference>
<dbReference type="GO" id="GO:0005634">
    <property type="term" value="C:nucleus"/>
    <property type="evidence" value="ECO:0007669"/>
    <property type="project" value="UniProtKB-SubCell"/>
</dbReference>
<dbReference type="RefSeq" id="XP_033162797.1">
    <property type="nucleotide sequence ID" value="XM_033306906.1"/>
</dbReference>
<dbReference type="Proteomes" id="UP000515162">
    <property type="component" value="Chromosome 3R"/>
</dbReference>
<comment type="similarity">
    <text evidence="3">Belongs to the HPF1 family.</text>
</comment>
<dbReference type="GeneID" id="117142736"/>
<evidence type="ECO:0000313" key="9">
    <source>
        <dbReference type="RefSeq" id="XP_033162797.1"/>
    </source>
</evidence>
<feature type="compositionally biased region" description="Basic and acidic residues" evidence="6">
    <location>
        <begin position="53"/>
        <end position="69"/>
    </location>
</feature>
<dbReference type="GO" id="GO:0005694">
    <property type="term" value="C:chromosome"/>
    <property type="evidence" value="ECO:0007669"/>
    <property type="project" value="UniProtKB-SubCell"/>
</dbReference>
<evidence type="ECO:0000256" key="2">
    <source>
        <dbReference type="ARBA" id="ARBA00004286"/>
    </source>
</evidence>
<dbReference type="GO" id="GO:0042393">
    <property type="term" value="F:histone binding"/>
    <property type="evidence" value="ECO:0007669"/>
    <property type="project" value="InterPro"/>
</dbReference>
<dbReference type="InterPro" id="IPR019361">
    <property type="entry name" value="HPF1"/>
</dbReference>
<proteinExistence type="inferred from homology"/>
<dbReference type="CTD" id="54969"/>
<gene>
    <name evidence="9" type="primary">LOC117142736</name>
</gene>
<protein>
    <submittedName>
        <fullName evidence="9">Histone PARylation factor 1-like</fullName>
    </submittedName>
</protein>
<evidence type="ECO:0000259" key="7">
    <source>
        <dbReference type="Pfam" id="PF10283"/>
    </source>
</evidence>
<reference evidence="9" key="1">
    <citation type="submission" date="2025-08" db="UniProtKB">
        <authorList>
            <consortium name="RefSeq"/>
        </authorList>
    </citation>
    <scope>IDENTIFICATION</scope>
    <source>
        <strain evidence="9">Mau12</strain>
        <tissue evidence="9">Whole Body</tissue>
    </source>
</reference>
<keyword evidence="8" id="KW-1185">Reference proteome</keyword>
<evidence type="ECO:0000313" key="8">
    <source>
        <dbReference type="Proteomes" id="UP000515162"/>
    </source>
</evidence>
<feature type="compositionally biased region" description="Basic and acidic residues" evidence="6">
    <location>
        <begin position="27"/>
        <end position="41"/>
    </location>
</feature>
<evidence type="ECO:0000256" key="6">
    <source>
        <dbReference type="SAM" id="MobiDB-lite"/>
    </source>
</evidence>
<feature type="region of interest" description="Disordered" evidence="6">
    <location>
        <begin position="17"/>
        <end position="87"/>
    </location>
</feature>
<feature type="domain" description="PBZ-type" evidence="7">
    <location>
        <begin position="3"/>
        <end position="28"/>
    </location>
</feature>
<name>A0A6P8K0I2_DROMA</name>
<evidence type="ECO:0000256" key="1">
    <source>
        <dbReference type="ARBA" id="ARBA00004123"/>
    </source>
</evidence>
<dbReference type="Pfam" id="PF10228">
    <property type="entry name" value="HPF1"/>
    <property type="match status" value="1"/>
</dbReference>
<evidence type="ECO:0000256" key="4">
    <source>
        <dbReference type="ARBA" id="ARBA00022454"/>
    </source>
</evidence>
<organism evidence="8 9">
    <name type="scientific">Drosophila mauritiana</name>
    <name type="common">Fruit fly</name>
    <dbReference type="NCBI Taxonomy" id="7226"/>
    <lineage>
        <taxon>Eukaryota</taxon>
        <taxon>Metazoa</taxon>
        <taxon>Ecdysozoa</taxon>
        <taxon>Arthropoda</taxon>
        <taxon>Hexapoda</taxon>
        <taxon>Insecta</taxon>
        <taxon>Pterygota</taxon>
        <taxon>Neoptera</taxon>
        <taxon>Endopterygota</taxon>
        <taxon>Diptera</taxon>
        <taxon>Brachycera</taxon>
        <taxon>Muscomorpha</taxon>
        <taxon>Ephydroidea</taxon>
        <taxon>Drosophilidae</taxon>
        <taxon>Drosophila</taxon>
        <taxon>Sophophora</taxon>
    </lineage>
</organism>
<sequence>MPKEDCKYWDKCYQQNPAHLSKYNHPKKQEEHEVDGAEGKKVAPKRSASSQSGEKEKGEHTEPVDKDKSNTSASSTEMVNEETAKGSYEAETEELHKEAMSNISGKNYMEILEKRIRLSVQKEYDNLCESNEFIRHKFLVEMPPDFYEFWKFVGSLKIDPSKPKDAGLEHLDKVFQLQLVGPFEFLAGKFHGAKLGEPGDYLRHWRFYYDPPEFQTIFVRRGTGIHYGYWRDVPQDKENLLIARNDSAKGCEFQFVAGNAFDAFLYYLEHDFAATPFSCGQLAVTKKAVPKYLSDNSLELAQLDRLQRERNKRVVAKTFHRAGIVVPYDQKTEVGYRPLAVSDSELKKMLAMLDRKDVDNGAAKQAVLEKLQPVANAANIAVDESDFGSALELGIDMFCSGHKELHMLASSLLVPAYSMLSRPQFIAIAKAHMEQRSREVNLSIFEVLK</sequence>
<evidence type="ECO:0000256" key="3">
    <source>
        <dbReference type="ARBA" id="ARBA00010803"/>
    </source>
</evidence>